<dbReference type="NCBIfam" id="TIGR02098">
    <property type="entry name" value="MJ0042_CXXC"/>
    <property type="match status" value="1"/>
</dbReference>
<organism evidence="3 4">
    <name type="scientific">Methylobacterium currus</name>
    <dbReference type="NCBI Taxonomy" id="2051553"/>
    <lineage>
        <taxon>Bacteria</taxon>
        <taxon>Pseudomonadati</taxon>
        <taxon>Pseudomonadota</taxon>
        <taxon>Alphaproteobacteria</taxon>
        <taxon>Hyphomicrobiales</taxon>
        <taxon>Methylobacteriaceae</taxon>
        <taxon>Methylobacterium</taxon>
    </lineage>
</organism>
<gene>
    <name evidence="3" type="ORF">DA075_12985</name>
</gene>
<dbReference type="EMBL" id="CP028843">
    <property type="protein sequence ID" value="AWB21722.1"/>
    <property type="molecule type" value="Genomic_DNA"/>
</dbReference>
<evidence type="ECO:0000259" key="2">
    <source>
        <dbReference type="Pfam" id="PF13717"/>
    </source>
</evidence>
<keyword evidence="4" id="KW-1185">Reference proteome</keyword>
<dbReference type="InterPro" id="IPR047676">
    <property type="entry name" value="FxLYD_dom"/>
</dbReference>
<dbReference type="AlphaFoldDB" id="A0A2R4WJJ5"/>
<keyword evidence="1" id="KW-0812">Transmembrane</keyword>
<dbReference type="OrthoDB" id="7159357at2"/>
<dbReference type="NCBIfam" id="NF038353">
    <property type="entry name" value="FxLYD_dom"/>
    <property type="match status" value="1"/>
</dbReference>
<accession>A0A2R4WJJ5</accession>
<dbReference type="Pfam" id="PF13717">
    <property type="entry name" value="Zn_ribbon_4"/>
    <property type="match status" value="1"/>
</dbReference>
<evidence type="ECO:0000313" key="3">
    <source>
        <dbReference type="EMBL" id="AWB21722.1"/>
    </source>
</evidence>
<dbReference type="Proteomes" id="UP000244755">
    <property type="component" value="Chromosome 1"/>
</dbReference>
<feature type="transmembrane region" description="Helical" evidence="1">
    <location>
        <begin position="85"/>
        <end position="106"/>
    </location>
</feature>
<evidence type="ECO:0000256" key="1">
    <source>
        <dbReference type="SAM" id="Phobius"/>
    </source>
</evidence>
<reference evidence="3 4" key="1">
    <citation type="submission" date="2018-04" db="EMBL/GenBank/DDBJ databases">
        <title>Methylobacterium sp. PR1016A genome.</title>
        <authorList>
            <person name="Park W."/>
        </authorList>
    </citation>
    <scope>NUCLEOTIDE SEQUENCE [LARGE SCALE GENOMIC DNA]</scope>
    <source>
        <strain evidence="3 4">PR1016A</strain>
    </source>
</reference>
<proteinExistence type="predicted"/>
<keyword evidence="1" id="KW-0472">Membrane</keyword>
<sequence>MLIVCPACASEYTLDPEQIGPGGRTVRCAACREPWFVSAPAAEPGPGLSPPGEAVFSAAGTSAPRRAGARAAQAIAAGAASRRGLAGAALAVAGLGAVVVALLPAGRDGLVRALPQAARLYAGIGLPVNLRGLAFRDVAAYQVPDTSGAGRLVVEGDVVSDSKQAVPVPPLRIELRDEHGQVVYRWTAEAPRTQLEPEESARFRAELPNAPAKGRAVLVRFAAVDSGNSAVSLRAPMNSHD</sequence>
<keyword evidence="1" id="KW-1133">Transmembrane helix</keyword>
<dbReference type="InterPro" id="IPR011723">
    <property type="entry name" value="Znf/thioredoxin_put"/>
</dbReference>
<name>A0A2R4WJJ5_9HYPH</name>
<protein>
    <recommendedName>
        <fullName evidence="2">Zinc finger/thioredoxin putative domain-containing protein</fullName>
    </recommendedName>
</protein>
<dbReference type="KEGG" id="mee:DA075_12985"/>
<feature type="domain" description="Zinc finger/thioredoxin putative" evidence="2">
    <location>
        <begin position="1"/>
        <end position="36"/>
    </location>
</feature>
<dbReference type="RefSeq" id="WP_099953593.1">
    <property type="nucleotide sequence ID" value="NZ_CP028843.1"/>
</dbReference>
<evidence type="ECO:0000313" key="4">
    <source>
        <dbReference type="Proteomes" id="UP000244755"/>
    </source>
</evidence>